<sequence>MSSLEQSLDAIIASSKKPALKKKPFKGTKKTVKPTKVGKAAAGRNAKKPIVLSKPAPAPASPVDYASKVVVYGLPKDIKNDAVKEFFQSQIGGVKTVSLSYNEKGQSKGIATVIFQKSKQAQKAVESYNGAPIDGGKTTLRLELIVDPAMKPLASRIVPNQAVAPTLSGKVASRKAAPKKAKPVQKKAKPAKKAAPKKKKTVEELDQEMADYFSSNDKQ</sequence>
<keyword evidence="4" id="KW-1185">Reference proteome</keyword>
<dbReference type="Proteomes" id="UP000788993">
    <property type="component" value="Unassembled WGS sequence"/>
</dbReference>
<dbReference type="RefSeq" id="XP_018211002.1">
    <property type="nucleotide sequence ID" value="XM_018356644.1"/>
</dbReference>
<organism evidence="3 4">
    <name type="scientific">Ogataea polymorpha</name>
    <dbReference type="NCBI Taxonomy" id="460523"/>
    <lineage>
        <taxon>Eukaryota</taxon>
        <taxon>Fungi</taxon>
        <taxon>Dikarya</taxon>
        <taxon>Ascomycota</taxon>
        <taxon>Saccharomycotina</taxon>
        <taxon>Pichiomycetes</taxon>
        <taxon>Pichiales</taxon>
        <taxon>Pichiaceae</taxon>
        <taxon>Ogataea</taxon>
    </lineage>
</organism>
<dbReference type="Gene3D" id="3.30.70.330">
    <property type="match status" value="1"/>
</dbReference>
<dbReference type="InterPro" id="IPR051229">
    <property type="entry name" value="ALYREF_mRNA_export"/>
</dbReference>
<keyword evidence="1" id="KW-0694">RNA-binding</keyword>
<feature type="region of interest" description="Disordered" evidence="2">
    <location>
        <begin position="19"/>
        <end position="44"/>
    </location>
</feature>
<dbReference type="InterPro" id="IPR012677">
    <property type="entry name" value="Nucleotide-bd_a/b_plait_sf"/>
</dbReference>
<reference evidence="3" key="2">
    <citation type="submission" date="2021-01" db="EMBL/GenBank/DDBJ databases">
        <authorList>
            <person name="Schikora-Tamarit M.A."/>
        </authorList>
    </citation>
    <scope>NUCLEOTIDE SEQUENCE</scope>
    <source>
        <strain evidence="3">NCAIM Y.01608</strain>
    </source>
</reference>
<evidence type="ECO:0000313" key="3">
    <source>
        <dbReference type="EMBL" id="KAH3672569.1"/>
    </source>
</evidence>
<dbReference type="GO" id="GO:0005634">
    <property type="term" value="C:nucleus"/>
    <property type="evidence" value="ECO:0007669"/>
    <property type="project" value="TreeGrafter"/>
</dbReference>
<feature type="compositionally biased region" description="Basic residues" evidence="2">
    <location>
        <begin position="19"/>
        <end position="33"/>
    </location>
</feature>
<evidence type="ECO:0000313" key="4">
    <source>
        <dbReference type="Proteomes" id="UP000788993"/>
    </source>
</evidence>
<dbReference type="PANTHER" id="PTHR19965:SF35">
    <property type="entry name" value="RNA ANNEALING PROTEIN YRA1"/>
    <property type="match status" value="1"/>
</dbReference>
<evidence type="ECO:0000256" key="1">
    <source>
        <dbReference type="ARBA" id="ARBA00022884"/>
    </source>
</evidence>
<feature type="region of interest" description="Disordered" evidence="2">
    <location>
        <begin position="167"/>
        <end position="203"/>
    </location>
</feature>
<proteinExistence type="predicted"/>
<dbReference type="PANTHER" id="PTHR19965">
    <property type="entry name" value="RNA AND EXPORT FACTOR BINDING PROTEIN"/>
    <property type="match status" value="1"/>
</dbReference>
<gene>
    <name evidence="3" type="ORF">OGATHE_002214</name>
</gene>
<comment type="caution">
    <text evidence="3">The sequence shown here is derived from an EMBL/GenBank/DDBJ whole genome shotgun (WGS) entry which is preliminary data.</text>
</comment>
<dbReference type="InterPro" id="IPR000504">
    <property type="entry name" value="RRM_dom"/>
</dbReference>
<dbReference type="InterPro" id="IPR035979">
    <property type="entry name" value="RBD_domain_sf"/>
</dbReference>
<feature type="compositionally biased region" description="Low complexity" evidence="2">
    <location>
        <begin position="34"/>
        <end position="43"/>
    </location>
</feature>
<dbReference type="SMART" id="SM00360">
    <property type="entry name" value="RRM"/>
    <property type="match status" value="1"/>
</dbReference>
<dbReference type="EMBL" id="JAEUBD010000753">
    <property type="protein sequence ID" value="KAH3672569.1"/>
    <property type="molecule type" value="Genomic_DNA"/>
</dbReference>
<reference evidence="3" key="1">
    <citation type="journal article" date="2021" name="Open Biol.">
        <title>Shared evolutionary footprints suggest mitochondrial oxidative damage underlies multiple complex I losses in fungi.</title>
        <authorList>
            <person name="Schikora-Tamarit M.A."/>
            <person name="Marcet-Houben M."/>
            <person name="Nosek J."/>
            <person name="Gabaldon T."/>
        </authorList>
    </citation>
    <scope>NUCLEOTIDE SEQUENCE</scope>
    <source>
        <strain evidence="3">NCAIM Y.01608</strain>
    </source>
</reference>
<protein>
    <submittedName>
        <fullName evidence="3">Uncharacterized protein</fullName>
    </submittedName>
</protein>
<feature type="compositionally biased region" description="Basic residues" evidence="2">
    <location>
        <begin position="172"/>
        <end position="200"/>
    </location>
</feature>
<evidence type="ECO:0000256" key="2">
    <source>
        <dbReference type="SAM" id="MobiDB-lite"/>
    </source>
</evidence>
<dbReference type="Pfam" id="PF00076">
    <property type="entry name" value="RRM_1"/>
    <property type="match status" value="1"/>
</dbReference>
<accession>A0A1B7SHV9</accession>
<dbReference type="AlphaFoldDB" id="A0A1B7SHV9"/>
<dbReference type="GO" id="GO:0003729">
    <property type="term" value="F:mRNA binding"/>
    <property type="evidence" value="ECO:0007669"/>
    <property type="project" value="TreeGrafter"/>
</dbReference>
<dbReference type="PROSITE" id="PS50102">
    <property type="entry name" value="RRM"/>
    <property type="match status" value="1"/>
</dbReference>
<name>A0A1B7SHV9_9ASCO</name>
<dbReference type="SUPFAM" id="SSF54928">
    <property type="entry name" value="RNA-binding domain, RBD"/>
    <property type="match status" value="1"/>
</dbReference>